<dbReference type="Proteomes" id="UP001500888">
    <property type="component" value="Unassembled WGS sequence"/>
</dbReference>
<accession>A0ABP7JH49</accession>
<name>A0ABP7JH49_9ACTN</name>
<proteinExistence type="predicted"/>
<sequence length="119" mass="13336">MDLHRRTRTHQLGTLSRLALADAVPRVDWDGDMRHLPSIGALPTPNETSLFMVIKQDNNGTTFVISEDQLDWLLPDASHHTEVTRREIGPWEHTIRADVPDLGDLHPPARSALAADLSF</sequence>
<comment type="caution">
    <text evidence="1">The sequence shown here is derived from an EMBL/GenBank/DDBJ whole genome shotgun (WGS) entry which is preliminary data.</text>
</comment>
<organism evidence="1 2">
    <name type="scientific">Sphaerisporangium flaviroseum</name>
    <dbReference type="NCBI Taxonomy" id="509199"/>
    <lineage>
        <taxon>Bacteria</taxon>
        <taxon>Bacillati</taxon>
        <taxon>Actinomycetota</taxon>
        <taxon>Actinomycetes</taxon>
        <taxon>Streptosporangiales</taxon>
        <taxon>Streptosporangiaceae</taxon>
        <taxon>Sphaerisporangium</taxon>
    </lineage>
</organism>
<evidence type="ECO:0000313" key="2">
    <source>
        <dbReference type="Proteomes" id="UP001500888"/>
    </source>
</evidence>
<keyword evidence="2" id="KW-1185">Reference proteome</keyword>
<dbReference type="EMBL" id="BAAAZR010000060">
    <property type="protein sequence ID" value="GAA3844308.1"/>
    <property type="molecule type" value="Genomic_DNA"/>
</dbReference>
<reference evidence="2" key="1">
    <citation type="journal article" date="2019" name="Int. J. Syst. Evol. Microbiol.">
        <title>The Global Catalogue of Microorganisms (GCM) 10K type strain sequencing project: providing services to taxonomists for standard genome sequencing and annotation.</title>
        <authorList>
            <consortium name="The Broad Institute Genomics Platform"/>
            <consortium name="The Broad Institute Genome Sequencing Center for Infectious Disease"/>
            <person name="Wu L."/>
            <person name="Ma J."/>
        </authorList>
    </citation>
    <scope>NUCLEOTIDE SEQUENCE [LARGE SCALE GENOMIC DNA]</scope>
    <source>
        <strain evidence="2">JCM 16908</strain>
    </source>
</reference>
<evidence type="ECO:0000313" key="1">
    <source>
        <dbReference type="EMBL" id="GAA3844308.1"/>
    </source>
</evidence>
<gene>
    <name evidence="1" type="ORF">GCM10022226_79260</name>
</gene>
<protein>
    <submittedName>
        <fullName evidence="1">Uncharacterized protein</fullName>
    </submittedName>
</protein>